<organism evidence="1">
    <name type="scientific">Anguilla anguilla</name>
    <name type="common">European freshwater eel</name>
    <name type="synonym">Muraena anguilla</name>
    <dbReference type="NCBI Taxonomy" id="7936"/>
    <lineage>
        <taxon>Eukaryota</taxon>
        <taxon>Metazoa</taxon>
        <taxon>Chordata</taxon>
        <taxon>Craniata</taxon>
        <taxon>Vertebrata</taxon>
        <taxon>Euteleostomi</taxon>
        <taxon>Actinopterygii</taxon>
        <taxon>Neopterygii</taxon>
        <taxon>Teleostei</taxon>
        <taxon>Anguilliformes</taxon>
        <taxon>Anguillidae</taxon>
        <taxon>Anguilla</taxon>
    </lineage>
</organism>
<protein>
    <submittedName>
        <fullName evidence="1">Uncharacterized protein</fullName>
    </submittedName>
</protein>
<name>A0A0E9QCY9_ANGAN</name>
<dbReference type="AlphaFoldDB" id="A0A0E9QCY9"/>
<evidence type="ECO:0000313" key="1">
    <source>
        <dbReference type="EMBL" id="JAH14195.1"/>
    </source>
</evidence>
<reference evidence="1" key="1">
    <citation type="submission" date="2014-11" db="EMBL/GenBank/DDBJ databases">
        <authorList>
            <person name="Amaro Gonzalez C."/>
        </authorList>
    </citation>
    <scope>NUCLEOTIDE SEQUENCE</scope>
</reference>
<reference evidence="1" key="2">
    <citation type="journal article" date="2015" name="Fish Shellfish Immunol.">
        <title>Early steps in the European eel (Anguilla anguilla)-Vibrio vulnificus interaction in the gills: Role of the RtxA13 toxin.</title>
        <authorList>
            <person name="Callol A."/>
            <person name="Pajuelo D."/>
            <person name="Ebbesson L."/>
            <person name="Teles M."/>
            <person name="MacKenzie S."/>
            <person name="Amaro C."/>
        </authorList>
    </citation>
    <scope>NUCLEOTIDE SEQUENCE</scope>
</reference>
<accession>A0A0E9QCY9</accession>
<proteinExistence type="predicted"/>
<sequence length="36" mass="4332">MLPTWLLHIKNGFKAVKPVQHIWKYLKPVERQYDGP</sequence>
<dbReference type="EMBL" id="GBXM01094382">
    <property type="protein sequence ID" value="JAH14195.1"/>
    <property type="molecule type" value="Transcribed_RNA"/>
</dbReference>